<evidence type="ECO:0000256" key="8">
    <source>
        <dbReference type="ARBA" id="ARBA00022989"/>
    </source>
</evidence>
<dbReference type="GO" id="GO:0006506">
    <property type="term" value="P:GPI anchor biosynthetic process"/>
    <property type="evidence" value="ECO:0007669"/>
    <property type="project" value="UniProtKB-KW"/>
</dbReference>
<comment type="subcellular location">
    <subcellularLocation>
        <location evidence="1">Endoplasmic reticulum membrane</location>
        <topology evidence="1">Multi-pass membrane protein</topology>
    </subcellularLocation>
</comment>
<evidence type="ECO:0000313" key="11">
    <source>
        <dbReference type="EMBL" id="PIY72571.1"/>
    </source>
</evidence>
<evidence type="ECO:0000256" key="2">
    <source>
        <dbReference type="ARBA" id="ARBA00004687"/>
    </source>
</evidence>
<dbReference type="InterPro" id="IPR007315">
    <property type="entry name" value="PIG-V/Gpi18"/>
</dbReference>
<reference evidence="12" key="1">
    <citation type="submission" date="2017-09" db="EMBL/GenBank/DDBJ databases">
        <title>Depth-based differentiation of microbial function through sediment-hosted aquifers and enrichment of novel symbionts in the deep terrestrial subsurface.</title>
        <authorList>
            <person name="Probst A.J."/>
            <person name="Ladd B."/>
            <person name="Jarett J.K."/>
            <person name="Geller-Mcgrath D.E."/>
            <person name="Sieber C.M.K."/>
            <person name="Emerson J.B."/>
            <person name="Anantharaman K."/>
            <person name="Thomas B.C."/>
            <person name="Malmstrom R."/>
            <person name="Stieglmeier M."/>
            <person name="Klingl A."/>
            <person name="Woyke T."/>
            <person name="Ryan C.M."/>
            <person name="Banfield J.F."/>
        </authorList>
    </citation>
    <scope>NUCLEOTIDE SEQUENCE [LARGE SCALE GENOMIC DNA]</scope>
</reference>
<organism evidence="11 12">
    <name type="scientific">Candidatus Roizmanbacteria bacterium CG_4_10_14_0_8_um_filter_33_9</name>
    <dbReference type="NCBI Taxonomy" id="1974826"/>
    <lineage>
        <taxon>Bacteria</taxon>
        <taxon>Candidatus Roizmaniibacteriota</taxon>
    </lineage>
</organism>
<evidence type="ECO:0000256" key="6">
    <source>
        <dbReference type="ARBA" id="ARBA00022692"/>
    </source>
</evidence>
<feature type="transmembrane region" description="Helical" evidence="10">
    <location>
        <begin position="173"/>
        <end position="201"/>
    </location>
</feature>
<dbReference type="GO" id="GO:0000009">
    <property type="term" value="F:alpha-1,6-mannosyltransferase activity"/>
    <property type="evidence" value="ECO:0007669"/>
    <property type="project" value="InterPro"/>
</dbReference>
<feature type="transmembrane region" description="Helical" evidence="10">
    <location>
        <begin position="73"/>
        <end position="93"/>
    </location>
</feature>
<keyword evidence="4" id="KW-0328">Glycosyltransferase</keyword>
<feature type="transmembrane region" description="Helical" evidence="10">
    <location>
        <begin position="328"/>
        <end position="348"/>
    </location>
</feature>
<evidence type="ECO:0008006" key="13">
    <source>
        <dbReference type="Google" id="ProtNLM"/>
    </source>
</evidence>
<evidence type="ECO:0000256" key="9">
    <source>
        <dbReference type="ARBA" id="ARBA00023136"/>
    </source>
</evidence>
<protein>
    <recommendedName>
        <fullName evidence="13">Glycosyltransferase RgtA/B/C/D-like domain-containing protein</fullName>
    </recommendedName>
</protein>
<feature type="transmembrane region" description="Helical" evidence="10">
    <location>
        <begin position="12"/>
        <end position="31"/>
    </location>
</feature>
<name>A0A2M7QKW2_9BACT</name>
<evidence type="ECO:0000313" key="12">
    <source>
        <dbReference type="Proteomes" id="UP000229401"/>
    </source>
</evidence>
<dbReference type="EMBL" id="PFLI01000009">
    <property type="protein sequence ID" value="PIY72571.1"/>
    <property type="molecule type" value="Genomic_DNA"/>
</dbReference>
<keyword evidence="8 10" id="KW-1133">Transmembrane helix</keyword>
<evidence type="ECO:0000256" key="1">
    <source>
        <dbReference type="ARBA" id="ARBA00004477"/>
    </source>
</evidence>
<feature type="transmembrane region" description="Helical" evidence="10">
    <location>
        <begin position="354"/>
        <end position="371"/>
    </location>
</feature>
<dbReference type="GO" id="GO:0031501">
    <property type="term" value="C:mannosyltransferase complex"/>
    <property type="evidence" value="ECO:0007669"/>
    <property type="project" value="TreeGrafter"/>
</dbReference>
<dbReference type="GO" id="GO:0004376">
    <property type="term" value="F:GPI mannosyltransferase activity"/>
    <property type="evidence" value="ECO:0007669"/>
    <property type="project" value="InterPro"/>
</dbReference>
<evidence type="ECO:0000256" key="3">
    <source>
        <dbReference type="ARBA" id="ARBA00022502"/>
    </source>
</evidence>
<keyword evidence="7" id="KW-0256">Endoplasmic reticulum</keyword>
<feature type="transmembrane region" description="Helical" evidence="10">
    <location>
        <begin position="99"/>
        <end position="122"/>
    </location>
</feature>
<evidence type="ECO:0000256" key="4">
    <source>
        <dbReference type="ARBA" id="ARBA00022676"/>
    </source>
</evidence>
<keyword evidence="5" id="KW-0808">Transferase</keyword>
<dbReference type="GO" id="GO:0016020">
    <property type="term" value="C:membrane"/>
    <property type="evidence" value="ECO:0007669"/>
    <property type="project" value="GOC"/>
</dbReference>
<feature type="transmembrane region" description="Helical" evidence="10">
    <location>
        <begin position="286"/>
        <end position="307"/>
    </location>
</feature>
<comment type="pathway">
    <text evidence="2">Glycolipid biosynthesis; glycosylphosphatidylinositol-anchor biosynthesis.</text>
</comment>
<comment type="caution">
    <text evidence="11">The sequence shown here is derived from an EMBL/GenBank/DDBJ whole genome shotgun (WGS) entry which is preliminary data.</text>
</comment>
<keyword evidence="3" id="KW-0337">GPI-anchor biosynthesis</keyword>
<dbReference type="PANTHER" id="PTHR12468:SF2">
    <property type="entry name" value="GPI MANNOSYLTRANSFERASE 2"/>
    <property type="match status" value="1"/>
</dbReference>
<feature type="transmembrane region" description="Helical" evidence="10">
    <location>
        <begin position="134"/>
        <end position="167"/>
    </location>
</feature>
<feature type="transmembrane region" description="Helical" evidence="10">
    <location>
        <begin position="221"/>
        <end position="241"/>
    </location>
</feature>
<feature type="transmembrane region" description="Helical" evidence="10">
    <location>
        <begin position="378"/>
        <end position="400"/>
    </location>
</feature>
<evidence type="ECO:0000256" key="10">
    <source>
        <dbReference type="SAM" id="Phobius"/>
    </source>
</evidence>
<dbReference type="PANTHER" id="PTHR12468">
    <property type="entry name" value="GPI MANNOSYLTRANSFERASE 2"/>
    <property type="match status" value="1"/>
</dbReference>
<dbReference type="Proteomes" id="UP000229401">
    <property type="component" value="Unassembled WGS sequence"/>
</dbReference>
<dbReference type="AlphaFoldDB" id="A0A2M7QKW2"/>
<evidence type="ECO:0000256" key="7">
    <source>
        <dbReference type="ARBA" id="ARBA00022824"/>
    </source>
</evidence>
<gene>
    <name evidence="11" type="ORF">COY87_00265</name>
</gene>
<keyword evidence="9 10" id="KW-0472">Membrane</keyword>
<proteinExistence type="predicted"/>
<feature type="transmembrane region" description="Helical" evidence="10">
    <location>
        <begin position="43"/>
        <end position="61"/>
    </location>
</feature>
<sequence>MFIFISFIVWRTIDLLTSLITPHLIPFLGFFPYKELLADYKLPVFLSSFANFDGTQYLTLVREGYNTYTQAYFPLYFLIVRAASVLFPMLYSARLHNNLIASLFVSNLSFLIGLFLFNKFLLLLFPKEKTSAKWIILFLLLFPTSFFFGAVYTEGLFFLLFIGSLLFLHKKNYWAASLFAILASATRFVGIFLLIPFLFHFINLRTIGYWKLKKIKFDFKVYYITIISPLLGLGAYMIYLWRTVKDPLFFFNAQPVFGANRSTHLILLPQVYYRYFKILFTAQWNFQYFISLIEVIFFTFILIILCLDFYNIIRTYKTNRQSPIANRFFYLLSLNVFSFINLVLPTFTGTFSSIPRYALMSISAFIFLGQIKNKTTKVAFLGTFLILHIILLGFFIQGYFVG</sequence>
<evidence type="ECO:0000256" key="5">
    <source>
        <dbReference type="ARBA" id="ARBA00022679"/>
    </source>
</evidence>
<keyword evidence="6 10" id="KW-0812">Transmembrane</keyword>
<accession>A0A2M7QKW2</accession>